<protein>
    <submittedName>
        <fullName evidence="1">Uncharacterized protein</fullName>
    </submittedName>
</protein>
<evidence type="ECO:0000313" key="4">
    <source>
        <dbReference type="Proteomes" id="UP000322659"/>
    </source>
</evidence>
<sequence length="233" mass="28719">MELDNEKLEAIKDFFYKENYNIIDEESKEEFYKGLARDLRKLGYSLDEIETKIKEDKIIDKKDSREYFNRSLYKMIQMYREQEEETNKSIYYEKQYQNLEEEGKEIYNKLILRLNEKIKTYGLKKLIKEVDAKTFFDYDYRYYYDKETFIIEELELVPQLLKLCGNCQTIYMVRDENYTTLFKITSYDYDMLEYYKICSLLYPNKVPKISDDLFNRLIEIEKEIIKNKFEKMK</sequence>
<dbReference type="Proteomes" id="UP000322659">
    <property type="component" value="Unassembled WGS sequence"/>
</dbReference>
<reference evidence="1" key="2">
    <citation type="submission" date="2019-01" db="EMBL/GenBank/DDBJ databases">
        <authorList>
            <person name="Thorell K."/>
        </authorList>
    </citation>
    <scope>NUCLEOTIDE SEQUENCE</scope>
    <source>
        <strain evidence="3">PC2777IV</strain>
        <strain evidence="1">PC4597II</strain>
        <strain evidence="2">PC5099IV</strain>
    </source>
</reference>
<gene>
    <name evidence="3" type="ORF">EPJ67_08710</name>
    <name evidence="2" type="ORF">EPJ71_04220</name>
    <name evidence="1" type="ORF">EPJ73_11230</name>
</gene>
<dbReference type="EMBL" id="SAYA01000023">
    <property type="protein sequence ID" value="TXJ24400.1"/>
    <property type="molecule type" value="Genomic_DNA"/>
</dbReference>
<evidence type="ECO:0000313" key="5">
    <source>
        <dbReference type="Proteomes" id="UP000324336"/>
    </source>
</evidence>
<dbReference type="AlphaFoldDB" id="A0A5C8EXP9"/>
<dbReference type="RefSeq" id="WP_021959335.1">
    <property type="nucleotide sequence ID" value="NZ_SAXV01000020.1"/>
</dbReference>
<evidence type="ECO:0000313" key="1">
    <source>
        <dbReference type="EMBL" id="TXJ24400.1"/>
    </source>
</evidence>
<dbReference type="Proteomes" id="UP000324336">
    <property type="component" value="Unassembled WGS sequence"/>
</dbReference>
<dbReference type="EMBL" id="SAXZ01000010">
    <property type="protein sequence ID" value="TXJ32758.1"/>
    <property type="molecule type" value="Genomic_DNA"/>
</dbReference>
<proteinExistence type="predicted"/>
<evidence type="ECO:0000313" key="2">
    <source>
        <dbReference type="EMBL" id="TXJ32758.1"/>
    </source>
</evidence>
<evidence type="ECO:0000313" key="6">
    <source>
        <dbReference type="Proteomes" id="UP000325013"/>
    </source>
</evidence>
<comment type="caution">
    <text evidence="1">The sequence shown here is derived from an EMBL/GenBank/DDBJ whole genome shotgun (WGS) entry which is preliminary data.</text>
</comment>
<name>A0A5C8EXP9_9SPIR</name>
<dbReference type="EMBL" id="SAYJ01000017">
    <property type="protein sequence ID" value="TXJ56320.1"/>
    <property type="molecule type" value="Genomic_DNA"/>
</dbReference>
<dbReference type="Proteomes" id="UP000325013">
    <property type="component" value="Unassembled WGS sequence"/>
</dbReference>
<evidence type="ECO:0000313" key="3">
    <source>
        <dbReference type="EMBL" id="TXJ56320.1"/>
    </source>
</evidence>
<reference evidence="4 5" key="1">
    <citation type="journal article" date="1992" name="Lakartidningen">
        <title>[Penicillin V and not amoxicillin is the first choice preparation in acute otitis].</title>
        <authorList>
            <person name="Kamme C."/>
            <person name="Lundgren K."/>
            <person name="Prellner K."/>
        </authorList>
    </citation>
    <scope>NUCLEOTIDE SEQUENCE [LARGE SCALE GENOMIC DNA]</scope>
    <source>
        <strain evidence="3 6">PC2777IV</strain>
        <strain evidence="1 5">PC4597II</strain>
        <strain evidence="2 4">PC5099IV</strain>
    </source>
</reference>
<keyword evidence="4" id="KW-1185">Reference proteome</keyword>
<organism evidence="1 5">
    <name type="scientific">Brachyspira aalborgi</name>
    <dbReference type="NCBI Taxonomy" id="29522"/>
    <lineage>
        <taxon>Bacteria</taxon>
        <taxon>Pseudomonadati</taxon>
        <taxon>Spirochaetota</taxon>
        <taxon>Spirochaetia</taxon>
        <taxon>Brachyspirales</taxon>
        <taxon>Brachyspiraceae</taxon>
        <taxon>Brachyspira</taxon>
    </lineage>
</organism>
<accession>A0A5C8EXP9</accession>